<dbReference type="EMBL" id="DS231715">
    <property type="protein sequence ID" value="KNB14916.1"/>
    <property type="molecule type" value="Genomic_DNA"/>
</dbReference>
<evidence type="ECO:0000313" key="2">
    <source>
        <dbReference type="EMBL" id="KNB14916.1"/>
    </source>
</evidence>
<evidence type="ECO:0000313" key="3">
    <source>
        <dbReference type="Proteomes" id="UP000009097"/>
    </source>
</evidence>
<feature type="compositionally biased region" description="Basic and acidic residues" evidence="1">
    <location>
        <begin position="224"/>
        <end position="238"/>
    </location>
</feature>
<reference evidence="2" key="1">
    <citation type="submission" date="2007-04" db="EMBL/GenBank/DDBJ databases">
        <authorList>
            <consortium name="The Broad Institute Genome Sequencing Platform"/>
            <person name="Birren B."/>
            <person name="Lander E."/>
            <person name="Galagan J."/>
            <person name="Nusbaum C."/>
            <person name="Devon K."/>
            <person name="Ma L.-J."/>
            <person name="Jaffe D."/>
            <person name="Butler J."/>
            <person name="Alvarez P."/>
            <person name="Gnerre S."/>
            <person name="Grabherr M."/>
            <person name="Kleber M."/>
            <person name="Mauceli E."/>
            <person name="Brockman W."/>
            <person name="MacCallum I.A."/>
            <person name="Young S."/>
            <person name="LaButti K."/>
            <person name="DeCaprio D."/>
            <person name="Crawford M."/>
            <person name="Koehrsen M."/>
            <person name="Engels R."/>
            <person name="Montgomery P."/>
            <person name="Pearson M."/>
            <person name="Howarth C."/>
            <person name="Larson L."/>
            <person name="White J."/>
            <person name="O'Leary S."/>
            <person name="Kodira C."/>
            <person name="Zeng Q."/>
            <person name="Yandava C."/>
            <person name="Alvarado L."/>
            <person name="Kistler C."/>
            <person name="Shim W.-B."/>
            <person name="Kang S."/>
            <person name="Woloshuk C."/>
        </authorList>
    </citation>
    <scope>NUCLEOTIDE SEQUENCE</scope>
    <source>
        <strain evidence="2">4287</strain>
    </source>
</reference>
<feature type="compositionally biased region" description="Polar residues" evidence="1">
    <location>
        <begin position="321"/>
        <end position="335"/>
    </location>
</feature>
<protein>
    <submittedName>
        <fullName evidence="2">Uncharacterized protein</fullName>
    </submittedName>
</protein>
<feature type="region of interest" description="Disordered" evidence="1">
    <location>
        <begin position="137"/>
        <end position="201"/>
    </location>
</feature>
<dbReference type="KEGG" id="fox:FOXG_13664"/>
<dbReference type="Proteomes" id="UP000009097">
    <property type="component" value="Unassembled WGS sequence"/>
</dbReference>
<reference evidence="2" key="2">
    <citation type="journal article" date="2010" name="Nature">
        <title>Comparative genomics reveals mobile pathogenicity chromosomes in Fusarium.</title>
        <authorList>
            <person name="Ma L.J."/>
            <person name="van der Does H.C."/>
            <person name="Borkovich K.A."/>
            <person name="Coleman J.J."/>
            <person name="Daboussi M.J."/>
            <person name="Di Pietro A."/>
            <person name="Dufresne M."/>
            <person name="Freitag M."/>
            <person name="Grabherr M."/>
            <person name="Henrissat B."/>
            <person name="Houterman P.M."/>
            <person name="Kang S."/>
            <person name="Shim W.B."/>
            <person name="Woloshuk C."/>
            <person name="Xie X."/>
            <person name="Xu J.R."/>
            <person name="Antoniw J."/>
            <person name="Baker S.E."/>
            <person name="Bluhm B.H."/>
            <person name="Breakspear A."/>
            <person name="Brown D.W."/>
            <person name="Butchko R.A."/>
            <person name="Chapman S."/>
            <person name="Coulson R."/>
            <person name="Coutinho P.M."/>
            <person name="Danchin E.G."/>
            <person name="Diener A."/>
            <person name="Gale L.R."/>
            <person name="Gardiner D.M."/>
            <person name="Goff S."/>
            <person name="Hammond-Kosack K.E."/>
            <person name="Hilburn K."/>
            <person name="Hua-Van A."/>
            <person name="Jonkers W."/>
            <person name="Kazan K."/>
            <person name="Kodira C.D."/>
            <person name="Koehrsen M."/>
            <person name="Kumar L."/>
            <person name="Lee Y.H."/>
            <person name="Li L."/>
            <person name="Manners J.M."/>
            <person name="Miranda-Saavedra D."/>
            <person name="Mukherjee M."/>
            <person name="Park G."/>
            <person name="Park J."/>
            <person name="Park S.Y."/>
            <person name="Proctor R.H."/>
            <person name="Regev A."/>
            <person name="Ruiz-Roldan M.C."/>
            <person name="Sain D."/>
            <person name="Sakthikumar S."/>
            <person name="Sykes S."/>
            <person name="Schwartz D.C."/>
            <person name="Turgeon B.G."/>
            <person name="Wapinski I."/>
            <person name="Yoder O."/>
            <person name="Young S."/>
            <person name="Zeng Q."/>
            <person name="Zhou S."/>
            <person name="Galagan J."/>
            <person name="Cuomo C.A."/>
            <person name="Kistler H.C."/>
            <person name="Rep M."/>
        </authorList>
    </citation>
    <scope>NUCLEOTIDE SEQUENCE [LARGE SCALE GENOMIC DNA]</scope>
    <source>
        <strain evidence="2">4287</strain>
    </source>
</reference>
<dbReference type="GeneID" id="28954909"/>
<sequence length="466" mass="53774">MELERCGCSLGRYFTIFDNSHSISTLVDIHRNLRQRRRQRHAIGYETSLNQYRFTFTTRLGIPGKDLYKWEERAHQEGLIEMSHEFLCVKKNGSSYWSSQFLAKNDRDQYEIYKNIIWFFVRRNAIDHGKKIRSKRPLDRLDTPCNGSDTPSPPYHATPSDSTTTEEGIDSPPSSQSSESSQGSAPESAQNNTLPISYSRTYSPDELAGEEIDELFRPGPSAQPRRESRMQDARDNLRHTRLYRQSNIGINHTERGDIPSVPLVSTGTQTGLETDEYRERDANAPPPSSMNTNNASQQSDQNTNEEYEHRQARESLEYGQKSPSPAFQIPRSTSPEPKPNINLIFSYDALPGLNIRLSYGEEIFSFSREQLFRELCWQHEFEWLLICLQSPGVLYPEYIPKADGREFRKVMARFEQIVDAMKRDYAEVERDTVIEIAFVPVCKGHSRTVMIEAWLKRMTESRGVVF</sequence>
<dbReference type="VEuPathDB" id="FungiDB:FOXG_13664"/>
<feature type="compositionally biased region" description="Polar residues" evidence="1">
    <location>
        <begin position="191"/>
        <end position="201"/>
    </location>
</feature>
<feature type="region of interest" description="Disordered" evidence="1">
    <location>
        <begin position="215"/>
        <end position="335"/>
    </location>
</feature>
<feature type="compositionally biased region" description="Polar residues" evidence="1">
    <location>
        <begin position="263"/>
        <end position="272"/>
    </location>
</feature>
<organism evidence="2 3">
    <name type="scientific">Fusarium oxysporum f. sp. lycopersici (strain 4287 / CBS 123668 / FGSC 9935 / NRRL 34936)</name>
    <name type="common">Fusarium vascular wilt of tomato</name>
    <dbReference type="NCBI Taxonomy" id="426428"/>
    <lineage>
        <taxon>Eukaryota</taxon>
        <taxon>Fungi</taxon>
        <taxon>Dikarya</taxon>
        <taxon>Ascomycota</taxon>
        <taxon>Pezizomycotina</taxon>
        <taxon>Sordariomycetes</taxon>
        <taxon>Hypocreomycetidae</taxon>
        <taxon>Hypocreales</taxon>
        <taxon>Nectriaceae</taxon>
        <taxon>Fusarium</taxon>
        <taxon>Fusarium oxysporum species complex</taxon>
    </lineage>
</organism>
<feature type="compositionally biased region" description="Basic and acidic residues" evidence="1">
    <location>
        <begin position="306"/>
        <end position="316"/>
    </location>
</feature>
<dbReference type="RefSeq" id="XP_018252961.1">
    <property type="nucleotide sequence ID" value="XM_018393655.1"/>
</dbReference>
<dbReference type="OrthoDB" id="5088000at2759"/>
<gene>
    <name evidence="2" type="ORF">FOXG_13664</name>
</gene>
<name>A0A0J9VW06_FUSO4</name>
<dbReference type="AlphaFoldDB" id="A0A0J9VW06"/>
<evidence type="ECO:0000256" key="1">
    <source>
        <dbReference type="SAM" id="MobiDB-lite"/>
    </source>
</evidence>
<feature type="compositionally biased region" description="Polar residues" evidence="1">
    <location>
        <begin position="289"/>
        <end position="304"/>
    </location>
</feature>
<accession>A0A0J9VW06</accession>
<proteinExistence type="predicted"/>
<feature type="compositionally biased region" description="Low complexity" evidence="1">
    <location>
        <begin position="171"/>
        <end position="190"/>
    </location>
</feature>